<comment type="caution">
    <text evidence="2">The sequence shown here is derived from an EMBL/GenBank/DDBJ whole genome shotgun (WGS) entry which is preliminary data.</text>
</comment>
<keyword evidence="1" id="KW-1133">Transmembrane helix</keyword>
<dbReference type="AlphaFoldDB" id="A0AAN9FRE6"/>
<reference evidence="2 3" key="1">
    <citation type="submission" date="2024-01" db="EMBL/GenBank/DDBJ databases">
        <title>The genomes of 5 underutilized Papilionoideae crops provide insights into root nodulation and disease resistance.</title>
        <authorList>
            <person name="Yuan L."/>
        </authorList>
    </citation>
    <scope>NUCLEOTIDE SEQUENCE [LARGE SCALE GENOMIC DNA]</scope>
    <source>
        <strain evidence="2">LY-2023</strain>
        <tissue evidence="2">Leaf</tissue>
    </source>
</reference>
<sequence>MEEEEKVPLLSEIDDDDEKVVEEEDSAKKKVNEVEIHLFRDGEGPTAIFKSKLGGSEHNQLEVREILQNHSLKSIFAFKPQSGRGVPIRFNPKNGRSFLTYRNDAVIFLDGEPKDSMLKPVARILVGVALITIMILLVSWDTSDWINKLNFSGVNFPPLILACVVIVFTRMRKRTKDFLSKYGL</sequence>
<evidence type="ECO:0000313" key="3">
    <source>
        <dbReference type="Proteomes" id="UP001359559"/>
    </source>
</evidence>
<gene>
    <name evidence="2" type="ORF">RJT34_24828</name>
</gene>
<keyword evidence="1" id="KW-0472">Membrane</keyword>
<dbReference type="Proteomes" id="UP001359559">
    <property type="component" value="Unassembled WGS sequence"/>
</dbReference>
<name>A0AAN9FRE6_CLITE</name>
<feature type="transmembrane region" description="Helical" evidence="1">
    <location>
        <begin position="121"/>
        <end position="140"/>
    </location>
</feature>
<proteinExistence type="predicted"/>
<accession>A0AAN9FRE6</accession>
<keyword evidence="1" id="KW-0812">Transmembrane</keyword>
<protein>
    <submittedName>
        <fullName evidence="2">Uncharacterized protein</fullName>
    </submittedName>
</protein>
<keyword evidence="3" id="KW-1185">Reference proteome</keyword>
<dbReference type="PANTHER" id="PTHR35475">
    <property type="entry name" value="WD REPEAT PROTEIN"/>
    <property type="match status" value="1"/>
</dbReference>
<feature type="transmembrane region" description="Helical" evidence="1">
    <location>
        <begin position="152"/>
        <end position="171"/>
    </location>
</feature>
<evidence type="ECO:0000256" key="1">
    <source>
        <dbReference type="SAM" id="Phobius"/>
    </source>
</evidence>
<organism evidence="2 3">
    <name type="scientific">Clitoria ternatea</name>
    <name type="common">Butterfly pea</name>
    <dbReference type="NCBI Taxonomy" id="43366"/>
    <lineage>
        <taxon>Eukaryota</taxon>
        <taxon>Viridiplantae</taxon>
        <taxon>Streptophyta</taxon>
        <taxon>Embryophyta</taxon>
        <taxon>Tracheophyta</taxon>
        <taxon>Spermatophyta</taxon>
        <taxon>Magnoliopsida</taxon>
        <taxon>eudicotyledons</taxon>
        <taxon>Gunneridae</taxon>
        <taxon>Pentapetalae</taxon>
        <taxon>rosids</taxon>
        <taxon>fabids</taxon>
        <taxon>Fabales</taxon>
        <taxon>Fabaceae</taxon>
        <taxon>Papilionoideae</taxon>
        <taxon>50 kb inversion clade</taxon>
        <taxon>NPAAA clade</taxon>
        <taxon>indigoferoid/millettioid clade</taxon>
        <taxon>Phaseoleae</taxon>
        <taxon>Clitoria</taxon>
    </lineage>
</organism>
<dbReference type="EMBL" id="JAYKXN010000006">
    <property type="protein sequence ID" value="KAK7279771.1"/>
    <property type="molecule type" value="Genomic_DNA"/>
</dbReference>
<evidence type="ECO:0000313" key="2">
    <source>
        <dbReference type="EMBL" id="KAK7279771.1"/>
    </source>
</evidence>
<dbReference type="PANTHER" id="PTHR35475:SF1">
    <property type="entry name" value="WD REPEAT PROTEIN"/>
    <property type="match status" value="1"/>
</dbReference>